<dbReference type="InterPro" id="IPR025187">
    <property type="entry name" value="DUF4112"/>
</dbReference>
<reference evidence="1 2" key="1">
    <citation type="submission" date="2024-01" db="EMBL/GenBank/DDBJ databases">
        <authorList>
            <consortium name="Genoscope - CEA"/>
            <person name="William W."/>
        </authorList>
    </citation>
    <scope>NUCLEOTIDE SEQUENCE [LARGE SCALE GENOMIC DNA]</scope>
    <source>
        <strain evidence="1 2">29B2s-10</strain>
    </source>
</reference>
<name>A0ABP0EA31_9ASCO</name>
<keyword evidence="2" id="KW-1185">Reference proteome</keyword>
<dbReference type="EMBL" id="OZ004256">
    <property type="protein sequence ID" value="CAK7902758.1"/>
    <property type="molecule type" value="Genomic_DNA"/>
</dbReference>
<accession>A0ABP0EA31</accession>
<protein>
    <submittedName>
        <fullName evidence="1">Uncharacterized protein</fullName>
    </submittedName>
</protein>
<gene>
    <name evidence="1" type="ORF">CAAN4_D01442</name>
</gene>
<dbReference type="Proteomes" id="UP001497600">
    <property type="component" value="Chromosome D"/>
</dbReference>
<dbReference type="Pfam" id="PF13430">
    <property type="entry name" value="DUF4112"/>
    <property type="match status" value="1"/>
</dbReference>
<evidence type="ECO:0000313" key="1">
    <source>
        <dbReference type="EMBL" id="CAK7902758.1"/>
    </source>
</evidence>
<organism evidence="1 2">
    <name type="scientific">[Candida] anglica</name>
    <dbReference type="NCBI Taxonomy" id="148631"/>
    <lineage>
        <taxon>Eukaryota</taxon>
        <taxon>Fungi</taxon>
        <taxon>Dikarya</taxon>
        <taxon>Ascomycota</taxon>
        <taxon>Saccharomycotina</taxon>
        <taxon>Pichiomycetes</taxon>
        <taxon>Debaryomycetaceae</taxon>
        <taxon>Kurtzmaniella</taxon>
    </lineage>
</organism>
<evidence type="ECO:0000313" key="2">
    <source>
        <dbReference type="Proteomes" id="UP001497600"/>
    </source>
</evidence>
<dbReference type="PANTHER" id="PTHR35519">
    <property type="entry name" value="MEMBRANE PROTEINS"/>
    <property type="match status" value="1"/>
</dbReference>
<dbReference type="PANTHER" id="PTHR35519:SF1">
    <property type="entry name" value="YALI0C06193P"/>
    <property type="match status" value="1"/>
</dbReference>
<proteinExistence type="predicted"/>
<sequence>MAQLQEQLENIPGFGIAQDYFNDYAGEHFNKNPFEDENGKKVRLPADLATKREQNSWKRIQKQAWMHDRCFLGSCGVGLDCGLGLAPIVSLIPVFGPLLMYVIHARLIHIATEELNLPSKLVIQMEGQIGFDLLITFPPLIGCFTSWLNGCSTRNAASIFSFMDKTVNSRSNGLVPTYIGNGRTTFSEPQPVAKPVYKKKNQNNDMTGPQEHGFI</sequence>